<organism evidence="5 6">
    <name type="scientific">Owenia fusiformis</name>
    <name type="common">Polychaete worm</name>
    <dbReference type="NCBI Taxonomy" id="6347"/>
    <lineage>
        <taxon>Eukaryota</taxon>
        <taxon>Metazoa</taxon>
        <taxon>Spiralia</taxon>
        <taxon>Lophotrochozoa</taxon>
        <taxon>Annelida</taxon>
        <taxon>Polychaeta</taxon>
        <taxon>Sedentaria</taxon>
        <taxon>Canalipalpata</taxon>
        <taxon>Sabellida</taxon>
        <taxon>Oweniida</taxon>
        <taxon>Oweniidae</taxon>
        <taxon>Owenia</taxon>
    </lineage>
</organism>
<evidence type="ECO:0000313" key="5">
    <source>
        <dbReference type="EMBL" id="CAH1787601.1"/>
    </source>
</evidence>
<gene>
    <name evidence="5" type="ORF">OFUS_LOCUS13260</name>
</gene>
<dbReference type="Gene3D" id="3.10.100.10">
    <property type="entry name" value="Mannose-Binding Protein A, subunit A"/>
    <property type="match status" value="1"/>
</dbReference>
<keyword evidence="3" id="KW-0732">Signal</keyword>
<dbReference type="Proteomes" id="UP000749559">
    <property type="component" value="Unassembled WGS sequence"/>
</dbReference>
<dbReference type="OrthoDB" id="6337382at2759"/>
<feature type="domain" description="C-type lectin" evidence="4">
    <location>
        <begin position="144"/>
        <end position="270"/>
    </location>
</feature>
<feature type="signal peptide" evidence="3">
    <location>
        <begin position="1"/>
        <end position="17"/>
    </location>
</feature>
<dbReference type="InterPro" id="IPR016187">
    <property type="entry name" value="CTDL_fold"/>
</dbReference>
<dbReference type="InterPro" id="IPR016186">
    <property type="entry name" value="C-type_lectin-like/link_sf"/>
</dbReference>
<dbReference type="InterPro" id="IPR018378">
    <property type="entry name" value="C-type_lectin_CS"/>
</dbReference>
<evidence type="ECO:0000313" key="6">
    <source>
        <dbReference type="Proteomes" id="UP000749559"/>
    </source>
</evidence>
<proteinExistence type="predicted"/>
<dbReference type="PROSITE" id="PS50041">
    <property type="entry name" value="C_TYPE_LECTIN_2"/>
    <property type="match status" value="1"/>
</dbReference>
<evidence type="ECO:0000256" key="2">
    <source>
        <dbReference type="SAM" id="MobiDB-lite"/>
    </source>
</evidence>
<keyword evidence="6" id="KW-1185">Reference proteome</keyword>
<protein>
    <recommendedName>
        <fullName evidence="4">C-type lectin domain-containing protein</fullName>
    </recommendedName>
</protein>
<dbReference type="AlphaFoldDB" id="A0A8S4NZJ1"/>
<dbReference type="Pfam" id="PF00059">
    <property type="entry name" value="Lectin_C"/>
    <property type="match status" value="1"/>
</dbReference>
<feature type="chain" id="PRO_5035834128" description="C-type lectin domain-containing protein" evidence="3">
    <location>
        <begin position="18"/>
        <end position="275"/>
    </location>
</feature>
<evidence type="ECO:0000259" key="4">
    <source>
        <dbReference type="PROSITE" id="PS50041"/>
    </source>
</evidence>
<feature type="region of interest" description="Disordered" evidence="2">
    <location>
        <begin position="112"/>
        <end position="132"/>
    </location>
</feature>
<evidence type="ECO:0000256" key="1">
    <source>
        <dbReference type="ARBA" id="ARBA00023157"/>
    </source>
</evidence>
<dbReference type="CDD" id="cd00037">
    <property type="entry name" value="CLECT"/>
    <property type="match status" value="1"/>
</dbReference>
<accession>A0A8S4NZJ1</accession>
<sequence>MKLAAIFYFAILHLSVAVSIGNENRTTATPKQDEPYEEAYVSDLEDYDDDMINMLVEDGVINGPSDGYALDKYDMTDEDDFGELLEAHVSRKKRDVEALEELIQPRVSRKKRDVTISKRDAHGHDTPTSSHENVDGCPPYFVQCMSKCYFFSNFIYKYDDARKACQASGADLVAIESVQEDLFLTKKLKLFTKDLPNGWWTSARTALPYVNRHSPQEWVWEQTNKTVGYTRWYSSGHPKTNIPCVAMWRRFKNLEWASTPCNTYLGLACEKDISY</sequence>
<name>A0A8S4NZJ1_OWEFU</name>
<reference evidence="5" key="1">
    <citation type="submission" date="2022-03" db="EMBL/GenBank/DDBJ databases">
        <authorList>
            <person name="Martin C."/>
        </authorList>
    </citation>
    <scope>NUCLEOTIDE SEQUENCE</scope>
</reference>
<dbReference type="SUPFAM" id="SSF56436">
    <property type="entry name" value="C-type lectin-like"/>
    <property type="match status" value="1"/>
</dbReference>
<dbReference type="PROSITE" id="PS00615">
    <property type="entry name" value="C_TYPE_LECTIN_1"/>
    <property type="match status" value="1"/>
</dbReference>
<feature type="compositionally biased region" description="Basic and acidic residues" evidence="2">
    <location>
        <begin position="113"/>
        <end position="125"/>
    </location>
</feature>
<dbReference type="InterPro" id="IPR050111">
    <property type="entry name" value="C-type_lectin/snaclec_domain"/>
</dbReference>
<dbReference type="InterPro" id="IPR001304">
    <property type="entry name" value="C-type_lectin-like"/>
</dbReference>
<comment type="caution">
    <text evidence="5">The sequence shown here is derived from an EMBL/GenBank/DDBJ whole genome shotgun (WGS) entry which is preliminary data.</text>
</comment>
<dbReference type="EMBL" id="CAIIXF020000006">
    <property type="protein sequence ID" value="CAH1787601.1"/>
    <property type="molecule type" value="Genomic_DNA"/>
</dbReference>
<evidence type="ECO:0000256" key="3">
    <source>
        <dbReference type="SAM" id="SignalP"/>
    </source>
</evidence>
<dbReference type="SMART" id="SM00034">
    <property type="entry name" value="CLECT"/>
    <property type="match status" value="1"/>
</dbReference>
<dbReference type="PANTHER" id="PTHR22803">
    <property type="entry name" value="MANNOSE, PHOSPHOLIPASE, LECTIN RECEPTOR RELATED"/>
    <property type="match status" value="1"/>
</dbReference>
<keyword evidence="1" id="KW-1015">Disulfide bond</keyword>